<dbReference type="GO" id="GO:0003729">
    <property type="term" value="F:mRNA binding"/>
    <property type="evidence" value="ECO:0007669"/>
    <property type="project" value="TreeGrafter"/>
</dbReference>
<proteinExistence type="inferred from homology"/>
<protein>
    <recommendedName>
        <fullName evidence="8">RRM domain-containing protein</fullName>
    </recommendedName>
</protein>
<feature type="domain" description="RRM" evidence="8">
    <location>
        <begin position="78"/>
        <end position="169"/>
    </location>
</feature>
<organism evidence="9 11">
    <name type="scientific">Trichobilharzia regenti</name>
    <name type="common">Nasal bird schistosome</name>
    <dbReference type="NCBI Taxonomy" id="157069"/>
    <lineage>
        <taxon>Eukaryota</taxon>
        <taxon>Metazoa</taxon>
        <taxon>Spiralia</taxon>
        <taxon>Lophotrochozoa</taxon>
        <taxon>Platyhelminthes</taxon>
        <taxon>Trematoda</taxon>
        <taxon>Digenea</taxon>
        <taxon>Strigeidida</taxon>
        <taxon>Schistosomatoidea</taxon>
        <taxon>Schistosomatidae</taxon>
        <taxon>Trichobilharzia</taxon>
    </lineage>
</organism>
<dbReference type="Proteomes" id="UP000050795">
    <property type="component" value="Unassembled WGS sequence"/>
</dbReference>
<dbReference type="WBParaSite" id="TREG1_45860.3">
    <property type="protein sequence ID" value="TREG1_45860.3"/>
    <property type="gene ID" value="TREG1_45860"/>
</dbReference>
<evidence type="ECO:0000256" key="2">
    <source>
        <dbReference type="ARBA" id="ARBA00006635"/>
    </source>
</evidence>
<sequence>MTVSRPKPSASPSDDSAVGDMNSNGTSATSSSNGEALCPETTSTITTESLTESYTKLALTKRQTSLVIESSADLNDPGKMFIGGLSPTTTSEGLRDYFQKYGELREYMIMRDPLTKRSRGFGFVTFSDPVCVEKVLEAAPHILDFKKIDPKLAVPRKPGQNAKLSTKTKRVFIGGVATQTTNEELSEYFSQFGKLESCELMMDKSTNRHRGFGFVTFESEESAEKVCEIHFHDLHNKMVEAKKAVPKEVMSTNNTLIKQRHQFIRAPLPHFLPGQLNGAAAAAAAAAATYTLTATSPITARQPSAYAYLPGYYLSPGTAMFYNPSTGVVINPNTGLLPTTLQTSQLTSPQESQNTSYELLSSPLFNHSLHAVQPTTFIASNSPHQIFHNTASSIFTNSDQTRGQLNAKNTINNSHDKHINANCTLSLTQCDGQKVKEFPNSNDNHSNKLQYFLNSMTISSLLQNGETANYRSLASSVNPYLQTDVVSPKCSTVTVDHPLVTKISLYESPCHHHHQHQHRSSQPQFISPPSITASQQPSFNEMNFHRVNVSSNNLTTAQTHYVLTSTANEIGSNQKRIFSNHIQTSPVSIIPKIEYNACPIIHTYRSG</sequence>
<dbReference type="CDD" id="cd12576">
    <property type="entry name" value="RRM1_MSI"/>
    <property type="match status" value="1"/>
</dbReference>
<evidence type="ECO:0000313" key="10">
    <source>
        <dbReference type="WBParaSite" id="TREG1_45860.1"/>
    </source>
</evidence>
<dbReference type="WBParaSite" id="TREG1_45860.2">
    <property type="protein sequence ID" value="TREG1_45860.2"/>
    <property type="gene ID" value="TREG1_45860"/>
</dbReference>
<dbReference type="PROSITE" id="PS50102">
    <property type="entry name" value="RRM"/>
    <property type="match status" value="2"/>
</dbReference>
<evidence type="ECO:0000256" key="5">
    <source>
        <dbReference type="ARBA" id="ARBA00022884"/>
    </source>
</evidence>
<dbReference type="InterPro" id="IPR034126">
    <property type="entry name" value="MSI_RRM2"/>
</dbReference>
<dbReference type="GO" id="GO:0005737">
    <property type="term" value="C:cytoplasm"/>
    <property type="evidence" value="ECO:0007669"/>
    <property type="project" value="UniProtKB-SubCell"/>
</dbReference>
<feature type="compositionally biased region" description="Low complexity" evidence="7">
    <location>
        <begin position="8"/>
        <end position="44"/>
    </location>
</feature>
<dbReference type="PANTHER" id="PTHR48032">
    <property type="entry name" value="RNA-BINDING PROTEIN MUSASHI HOMOLOG RBP6"/>
    <property type="match status" value="1"/>
</dbReference>
<dbReference type="FunFam" id="3.30.70.330:FF:000025">
    <property type="entry name" value="RNA-binding protein Musashi homolog 2 isoform X1"/>
    <property type="match status" value="1"/>
</dbReference>
<dbReference type="InterPro" id="IPR035979">
    <property type="entry name" value="RBD_domain_sf"/>
</dbReference>
<dbReference type="Gene3D" id="3.30.70.330">
    <property type="match status" value="2"/>
</dbReference>
<evidence type="ECO:0000256" key="3">
    <source>
        <dbReference type="ARBA" id="ARBA00022490"/>
    </source>
</evidence>
<dbReference type="WBParaSite" id="TREG1_45860.1">
    <property type="protein sequence ID" value="TREG1_45860.1"/>
    <property type="gene ID" value="TREG1_45860"/>
</dbReference>
<evidence type="ECO:0000313" key="11">
    <source>
        <dbReference type="WBParaSite" id="TREG1_45860.2"/>
    </source>
</evidence>
<feature type="region of interest" description="Disordered" evidence="7">
    <location>
        <begin position="1"/>
        <end position="44"/>
    </location>
</feature>
<name>A0AA85JPZ9_TRIRE</name>
<feature type="compositionally biased region" description="Low complexity" evidence="7">
    <location>
        <begin position="520"/>
        <end position="531"/>
    </location>
</feature>
<dbReference type="InterPro" id="IPR012677">
    <property type="entry name" value="Nucleotide-bd_a/b_plait_sf"/>
</dbReference>
<keyword evidence="9" id="KW-1185">Reference proteome</keyword>
<dbReference type="SUPFAM" id="SSF54928">
    <property type="entry name" value="RNA-binding domain, RBD"/>
    <property type="match status" value="2"/>
</dbReference>
<comment type="subcellular location">
    <subcellularLocation>
        <location evidence="1">Cytoplasm</location>
    </subcellularLocation>
</comment>
<dbReference type="AlphaFoldDB" id="A0AA85JPZ9"/>
<evidence type="ECO:0000313" key="9">
    <source>
        <dbReference type="Proteomes" id="UP000050795"/>
    </source>
</evidence>
<dbReference type="PANTHER" id="PTHR48032:SF18">
    <property type="entry name" value="RRM DOMAIN-CONTAINING PROTEIN"/>
    <property type="match status" value="1"/>
</dbReference>
<comment type="similarity">
    <text evidence="2">Belongs to the Musashi family.</text>
</comment>
<evidence type="ECO:0000256" key="6">
    <source>
        <dbReference type="PROSITE-ProRule" id="PRU00176"/>
    </source>
</evidence>
<dbReference type="CDD" id="cd12323">
    <property type="entry name" value="RRM2_MSI"/>
    <property type="match status" value="1"/>
</dbReference>
<reference evidence="9" key="1">
    <citation type="submission" date="2022-06" db="EMBL/GenBank/DDBJ databases">
        <authorList>
            <person name="Berger JAMES D."/>
            <person name="Berger JAMES D."/>
        </authorList>
    </citation>
    <scope>NUCLEOTIDE SEQUENCE [LARGE SCALE GENOMIC DNA]</scope>
</reference>
<feature type="region of interest" description="Disordered" evidence="7">
    <location>
        <begin position="510"/>
        <end position="534"/>
    </location>
</feature>
<dbReference type="GO" id="GO:0006417">
    <property type="term" value="P:regulation of translation"/>
    <property type="evidence" value="ECO:0007669"/>
    <property type="project" value="TreeGrafter"/>
</dbReference>
<keyword evidence="5 6" id="KW-0694">RNA-binding</keyword>
<dbReference type="SMART" id="SM00360">
    <property type="entry name" value="RRM"/>
    <property type="match status" value="2"/>
</dbReference>
<evidence type="ECO:0000256" key="7">
    <source>
        <dbReference type="SAM" id="MobiDB-lite"/>
    </source>
</evidence>
<dbReference type="Pfam" id="PF00076">
    <property type="entry name" value="RRM_1"/>
    <property type="match status" value="2"/>
</dbReference>
<evidence type="ECO:0000259" key="8">
    <source>
        <dbReference type="PROSITE" id="PS50102"/>
    </source>
</evidence>
<keyword evidence="3" id="KW-0963">Cytoplasm</keyword>
<reference evidence="10 11" key="2">
    <citation type="submission" date="2023-11" db="UniProtKB">
        <authorList>
            <consortium name="WormBaseParasite"/>
        </authorList>
    </citation>
    <scope>IDENTIFICATION</scope>
</reference>
<evidence type="ECO:0000256" key="1">
    <source>
        <dbReference type="ARBA" id="ARBA00004496"/>
    </source>
</evidence>
<dbReference type="InterPro" id="IPR000504">
    <property type="entry name" value="RRM_dom"/>
</dbReference>
<accession>A0AA85JPZ9</accession>
<feature type="domain" description="RRM" evidence="8">
    <location>
        <begin position="169"/>
        <end position="246"/>
    </location>
</feature>
<evidence type="ECO:0000256" key="4">
    <source>
        <dbReference type="ARBA" id="ARBA00022737"/>
    </source>
</evidence>
<keyword evidence="4" id="KW-0677">Repeat</keyword>